<proteinExistence type="predicted"/>
<dbReference type="OrthoDB" id="8192496at2759"/>
<dbReference type="PANTHER" id="PTHR47326:SF1">
    <property type="entry name" value="HTH PSQ-TYPE DOMAIN-CONTAINING PROTEIN"/>
    <property type="match status" value="1"/>
</dbReference>
<keyword evidence="2" id="KW-1185">Reference proteome</keyword>
<reference evidence="1" key="2">
    <citation type="submission" date="2022-10" db="EMBL/GenBank/DDBJ databases">
        <authorList>
            <consortium name="ENA_rothamsted_submissions"/>
            <consortium name="culmorum"/>
            <person name="King R."/>
        </authorList>
    </citation>
    <scope>NUCLEOTIDE SEQUENCE</scope>
</reference>
<gene>
    <name evidence="1" type="ORF">PHAECO_LOCUS1132</name>
</gene>
<dbReference type="PANTHER" id="PTHR47326">
    <property type="entry name" value="TRANSPOSABLE ELEMENT TC3 TRANSPOSASE-LIKE PROTEIN"/>
    <property type="match status" value="1"/>
</dbReference>
<evidence type="ECO:0000313" key="1">
    <source>
        <dbReference type="EMBL" id="CAH1116798.1"/>
    </source>
</evidence>
<sequence length="141" mass="16654">MAVINGGWSYSVVACMHEYLARYPNVQIQESSSKAHNRTVINRFIQTENVNKKKSTRRPQVSEEVVENLRARRVYQNPQTSLKRLPLQFGIVPLSTQYQVLKKRLNLHPYKTSVLEQLPPVDTSRRLEYCQWFQNTLKYWT</sequence>
<name>A0A9P0GPH9_PHACE</name>
<evidence type="ECO:0000313" key="2">
    <source>
        <dbReference type="Proteomes" id="UP001153737"/>
    </source>
</evidence>
<dbReference type="EMBL" id="OU896707">
    <property type="protein sequence ID" value="CAH1116798.1"/>
    <property type="molecule type" value="Genomic_DNA"/>
</dbReference>
<reference evidence="1" key="1">
    <citation type="submission" date="2022-01" db="EMBL/GenBank/DDBJ databases">
        <authorList>
            <person name="King R."/>
        </authorList>
    </citation>
    <scope>NUCLEOTIDE SEQUENCE</scope>
</reference>
<protein>
    <submittedName>
        <fullName evidence="1">Uncharacterized protein</fullName>
    </submittedName>
</protein>
<dbReference type="Proteomes" id="UP001153737">
    <property type="component" value="Chromosome 1"/>
</dbReference>
<organism evidence="1 2">
    <name type="scientific">Phaedon cochleariae</name>
    <name type="common">Mustard beetle</name>
    <dbReference type="NCBI Taxonomy" id="80249"/>
    <lineage>
        <taxon>Eukaryota</taxon>
        <taxon>Metazoa</taxon>
        <taxon>Ecdysozoa</taxon>
        <taxon>Arthropoda</taxon>
        <taxon>Hexapoda</taxon>
        <taxon>Insecta</taxon>
        <taxon>Pterygota</taxon>
        <taxon>Neoptera</taxon>
        <taxon>Endopterygota</taxon>
        <taxon>Coleoptera</taxon>
        <taxon>Polyphaga</taxon>
        <taxon>Cucujiformia</taxon>
        <taxon>Chrysomeloidea</taxon>
        <taxon>Chrysomelidae</taxon>
        <taxon>Chrysomelinae</taxon>
        <taxon>Chrysomelini</taxon>
        <taxon>Phaedon</taxon>
    </lineage>
</organism>
<dbReference type="AlphaFoldDB" id="A0A9P0GPH9"/>
<accession>A0A9P0GPH9</accession>